<evidence type="ECO:0008006" key="3">
    <source>
        <dbReference type="Google" id="ProtNLM"/>
    </source>
</evidence>
<protein>
    <recommendedName>
        <fullName evidence="3">Amidoligase enzyme</fullName>
    </recommendedName>
</protein>
<dbReference type="EMBL" id="LT670818">
    <property type="protein sequence ID" value="SHH47626.1"/>
    <property type="molecule type" value="Genomic_DNA"/>
</dbReference>
<organism evidence="1 2">
    <name type="scientific">Bradyrhizobium erythrophlei</name>
    <dbReference type="NCBI Taxonomy" id="1437360"/>
    <lineage>
        <taxon>Bacteria</taxon>
        <taxon>Pseudomonadati</taxon>
        <taxon>Pseudomonadota</taxon>
        <taxon>Alphaproteobacteria</taxon>
        <taxon>Hyphomicrobiales</taxon>
        <taxon>Nitrobacteraceae</taxon>
        <taxon>Bradyrhizobium</taxon>
    </lineage>
</organism>
<evidence type="ECO:0000313" key="1">
    <source>
        <dbReference type="EMBL" id="SHH47626.1"/>
    </source>
</evidence>
<dbReference type="OrthoDB" id="4761717at2"/>
<accession>A0A1M5TAC9</accession>
<sequence length="675" mass="77095">MFFLPKSFTNPDLQSLTLEQYFNPTINKFFVTGRKNLTGPELLHFYKSLYTGDNIVSNIPFFFPPEYGVPEEDVRYFISKIDEADLWQLAFLAISHPSSGNRLTWIKNPIYMIDYSQSARRVDCHFNRSQWNMQYSFRGDNFKEEMTTVLRELGNNFNNLLVQYPDYQINMDTYFHGNAVLVYMAKFAKNSTCYKPSAYTPETLALEMTNNPTMTLRVTRSDWQACTIAISNPVTKTNKAALWTTLSYSADVLELLPWPLIVKGEQKPICYGVELEVSTQYTTKQLVEASDEPFFAGKQDSSISGTMRNKVELVTAPMSLKSHKKEWSHLFSNLDYDLFDTTVDTNNGMHVHIGREHFNDNHLRTFAWFFGNPCNLEFIVALSERKANQMHQYAAMPSWPEQATKTSSLKSVVEYFDMLRGAVNLHKSKPTVEVRIFKGIASYATILKNLEVVDAIFHFTQQSSQTASGLREFLNFLRKTPRNKYPVLKEFIATLDTKKMLSAAQLNDLVFNVKDPRQILSIIEKKHFPITSHHVSILNAKQGVRTFIFNKDTGTIEIVRTKHGRMSHLDRVLEKKYTRSIQPRAPVTDTPEPAPNWYEPTAQAAAPRSVGLSTASLRRAQAALRSANVAPPYHIMDDMVSRSAEYQADLGAILDQALQPPIQWSSISDSNDVNF</sequence>
<name>A0A1M5TAC9_9BRAD</name>
<dbReference type="AlphaFoldDB" id="A0A1M5TAC9"/>
<dbReference type="Proteomes" id="UP000190675">
    <property type="component" value="Chromosome I"/>
</dbReference>
<gene>
    <name evidence="1" type="ORF">SAMN05444169_7642</name>
</gene>
<reference evidence="1 2" key="1">
    <citation type="submission" date="2016-11" db="EMBL/GenBank/DDBJ databases">
        <authorList>
            <person name="Jaros S."/>
            <person name="Januszkiewicz K."/>
            <person name="Wedrychowicz H."/>
        </authorList>
    </citation>
    <scope>NUCLEOTIDE SEQUENCE [LARGE SCALE GENOMIC DNA]</scope>
    <source>
        <strain evidence="1 2">GAS242</strain>
    </source>
</reference>
<dbReference type="RefSeq" id="WP_079570809.1">
    <property type="nucleotide sequence ID" value="NZ_LT670818.1"/>
</dbReference>
<proteinExistence type="predicted"/>
<evidence type="ECO:0000313" key="2">
    <source>
        <dbReference type="Proteomes" id="UP000190675"/>
    </source>
</evidence>